<dbReference type="Pfam" id="PF14345">
    <property type="entry name" value="GDYXXLXY"/>
    <property type="match status" value="1"/>
</dbReference>
<name>A0ABY8J240_9BACI</name>
<keyword evidence="3" id="KW-1185">Reference proteome</keyword>
<evidence type="ECO:0000313" key="2">
    <source>
        <dbReference type="EMBL" id="WFT76132.1"/>
    </source>
</evidence>
<keyword evidence="1" id="KW-0472">Membrane</keyword>
<sequence>MKRVYFYMIVALQVLFLAGMAFSYYAMDMYGETIRLKTAPVDPRDPFYGDYVTLSYEVEEIPEEKWVGEPPERREVVHLLLSPNETGIYELTKASSHSLAASNDQVIIKAQHQWHNERLNFYNVSIGLNRYYVEENTGRQIERAGGNQEVEIVVAPWGQKKITGIDSLDH</sequence>
<dbReference type="EMBL" id="CP121671">
    <property type="protein sequence ID" value="WFT76132.1"/>
    <property type="molecule type" value="Genomic_DNA"/>
</dbReference>
<keyword evidence="1" id="KW-0812">Transmembrane</keyword>
<accession>A0ABY8J240</accession>
<protein>
    <submittedName>
        <fullName evidence="2">GDYXXLXY domain-containing protein</fullName>
    </submittedName>
</protein>
<feature type="transmembrane region" description="Helical" evidence="1">
    <location>
        <begin position="6"/>
        <end position="27"/>
    </location>
</feature>
<organism evidence="2 3">
    <name type="scientific">Halobacillus naozhouensis</name>
    <dbReference type="NCBI Taxonomy" id="554880"/>
    <lineage>
        <taxon>Bacteria</taxon>
        <taxon>Bacillati</taxon>
        <taxon>Bacillota</taxon>
        <taxon>Bacilli</taxon>
        <taxon>Bacillales</taxon>
        <taxon>Bacillaceae</taxon>
        <taxon>Halobacillus</taxon>
    </lineage>
</organism>
<keyword evidence="1" id="KW-1133">Transmembrane helix</keyword>
<reference evidence="2 3" key="1">
    <citation type="submission" date="2023-04" db="EMBL/GenBank/DDBJ databases">
        <title>Genome sequence of Halobacillus naozhouensis KACC 21980.</title>
        <authorList>
            <person name="Kim S."/>
            <person name="Heo J."/>
            <person name="Kwon S.-W."/>
        </authorList>
    </citation>
    <scope>NUCLEOTIDE SEQUENCE [LARGE SCALE GENOMIC DNA]</scope>
    <source>
        <strain evidence="2 3">KCTC 13234</strain>
    </source>
</reference>
<dbReference type="RefSeq" id="WP_283078089.1">
    <property type="nucleotide sequence ID" value="NZ_CP121671.1"/>
</dbReference>
<dbReference type="Proteomes" id="UP001221597">
    <property type="component" value="Chromosome"/>
</dbReference>
<evidence type="ECO:0000256" key="1">
    <source>
        <dbReference type="SAM" id="Phobius"/>
    </source>
</evidence>
<dbReference type="InterPro" id="IPR025833">
    <property type="entry name" value="GDYXXLXY"/>
</dbReference>
<evidence type="ECO:0000313" key="3">
    <source>
        <dbReference type="Proteomes" id="UP001221597"/>
    </source>
</evidence>
<gene>
    <name evidence="2" type="ORF">P9989_07155</name>
</gene>
<proteinExistence type="predicted"/>